<evidence type="ECO:0000313" key="3">
    <source>
        <dbReference type="Proteomes" id="UP001260534"/>
    </source>
</evidence>
<feature type="region of interest" description="Disordered" evidence="1">
    <location>
        <begin position="418"/>
        <end position="445"/>
    </location>
</feature>
<proteinExistence type="predicted"/>
<evidence type="ECO:0000313" key="2">
    <source>
        <dbReference type="EMBL" id="MDS9995093.1"/>
    </source>
</evidence>
<protein>
    <submittedName>
        <fullName evidence="2">Uncharacterized protein</fullName>
    </submittedName>
</protein>
<sequence>MPRKKRNAPAEYGGFILTFEPGRTQWLQERLHPQVDFSDSFSALDWDIESRELVALALQQEPLQIHAFAMMEHMHGSGGSGKRKMRMAKPLLVFDRPITSRMLAPLNLESLVSTPERLTRLDGQTWNQFIERLQQARPADAERINDIIALRTLQHRLPETSERELRLNEQRDGLGLALDIGGLDRAEVLKSMNIERAPNATSVLDLLDTLPVHERTLLEHDSRIFNRLLGEQPVRVATFDNGDDRSVRVIVTDQTDLETVLGIDLLIYNSCYDNYVLLQYKRMRKEPESWSYPIPPSSDLLAQLQKTKDFKAAAARLSLAPSPSPSLWSYRLSHEPFFFKFCEQFRPNARDESLIPGITMSADHLDEFLQLPEARNKEGEHIRWISQLPALLEQFGVHPAGKVRPDWHQCSVSRTIKRRPERQPRRWPTGHARHHRSAARKVSSRPTPIVGRHIGTMLLAACFLRLNWLCR</sequence>
<name>A0ABU2IBT1_9XANT</name>
<dbReference type="EMBL" id="JAQMHB010000001">
    <property type="protein sequence ID" value="MDS9995093.1"/>
    <property type="molecule type" value="Genomic_DNA"/>
</dbReference>
<gene>
    <name evidence="2" type="ORF">PNQ69_20190</name>
</gene>
<reference evidence="2 3" key="1">
    <citation type="submission" date="2023-01" db="EMBL/GenBank/DDBJ databases">
        <title>Xanthomonas hawaiianensis sp. nov. isolated from Araceae family in Hawaii.</title>
        <authorList>
            <person name="Chunag S.-C."/>
            <person name="Dobhal S."/>
            <person name="Alvarez A."/>
            <person name="Arif M."/>
        </authorList>
    </citation>
    <scope>NUCLEOTIDE SEQUENCE [LARGE SCALE GENOMIC DNA]</scope>
    <source>
        <strain evidence="2 3">A2111</strain>
    </source>
</reference>
<organism evidence="2 3">
    <name type="scientific">Xanthomonas hawaiiensis</name>
    <dbReference type="NCBI Taxonomy" id="3003247"/>
    <lineage>
        <taxon>Bacteria</taxon>
        <taxon>Pseudomonadati</taxon>
        <taxon>Pseudomonadota</taxon>
        <taxon>Gammaproteobacteria</taxon>
        <taxon>Lysobacterales</taxon>
        <taxon>Lysobacteraceae</taxon>
        <taxon>Xanthomonas</taxon>
    </lineage>
</organism>
<evidence type="ECO:0000256" key="1">
    <source>
        <dbReference type="SAM" id="MobiDB-lite"/>
    </source>
</evidence>
<dbReference type="Proteomes" id="UP001260534">
    <property type="component" value="Unassembled WGS sequence"/>
</dbReference>
<feature type="compositionally biased region" description="Basic residues" evidence="1">
    <location>
        <begin position="431"/>
        <end position="443"/>
    </location>
</feature>
<comment type="caution">
    <text evidence="2">The sequence shown here is derived from an EMBL/GenBank/DDBJ whole genome shotgun (WGS) entry which is preliminary data.</text>
</comment>
<dbReference type="RefSeq" id="WP_209230918.1">
    <property type="nucleotide sequence ID" value="NZ_JAGHXG010000010.1"/>
</dbReference>
<accession>A0ABU2IBT1</accession>
<keyword evidence="3" id="KW-1185">Reference proteome</keyword>